<dbReference type="OrthoDB" id="10253073at2759"/>
<dbReference type="PANTHER" id="PTHR33504">
    <property type="entry name" value="NADH DEHYDROGENASE (UBIQUINONE) 1 BETA SUBCOMPLEX, 4"/>
    <property type="match status" value="1"/>
</dbReference>
<gene>
    <name evidence="2" type="primary">c1h11orf65</name>
    <name evidence="1" type="ORF">AMEX_G2118</name>
</gene>
<evidence type="ECO:0000313" key="2">
    <source>
        <dbReference type="Ensembl" id="ENSAMXP00005028142.1"/>
    </source>
</evidence>
<evidence type="ECO:0000313" key="3">
    <source>
        <dbReference type="Proteomes" id="UP000694621"/>
    </source>
</evidence>
<sequence>MEVKSLLLHGEGNVKYTDLFDRTPIFSPSEGVAQEKTYFQESTQDSVYDRAARVIQRTWRRHVDIAVFKYIKSLVNFRNQGDPRFLLKCVNPREADMLDAASGVYIRFRLGGTTFPPNIYYKIFTHHPIVDLCTSSPRDYTHVGQRRPVPIQIHNGQPVVQDDRSGWYRRIENNSWRLLSGKIYPHGDPTAQNTNNKRSEFHHCRIHRKQDVERKKKIRKIEWMKKMYGEGALHAHTEHKETAQLVENAMQVIMRAVLQQGVDSVLEWEVDELIEWTNALNFDEYLNEWKDLGTSNTSALRKDQQLVLSHHDASEFSQLTRDSSQVFTQSTVLPAQVSSLIKSEYSRENSSDWII</sequence>
<dbReference type="PANTHER" id="PTHR33504:SF2">
    <property type="entry name" value="PROTEIN MFI"/>
    <property type="match status" value="1"/>
</dbReference>
<evidence type="ECO:0000313" key="1">
    <source>
        <dbReference type="EMBL" id="KAG9283359.1"/>
    </source>
</evidence>
<dbReference type="GeneID" id="103027092"/>
<dbReference type="AlphaFoldDB" id="A0A8B9RAC1"/>
<name>A0A8B9RAC1_ASTMX</name>
<reference evidence="1 4" key="1">
    <citation type="submission" date="2021-07" db="EMBL/GenBank/DDBJ databases">
        <authorList>
            <person name="Imarazene B."/>
            <person name="Zahm M."/>
            <person name="Klopp C."/>
            <person name="Cabau C."/>
            <person name="Beille S."/>
            <person name="Jouanno E."/>
            <person name="Castinel A."/>
            <person name="Lluch J."/>
            <person name="Gil L."/>
            <person name="Kuchtly C."/>
            <person name="Lopez Roques C."/>
            <person name="Donnadieu C."/>
            <person name="Parrinello H."/>
            <person name="Journot L."/>
            <person name="Du K."/>
            <person name="Schartl M."/>
            <person name="Retaux S."/>
            <person name="Guiguen Y."/>
        </authorList>
    </citation>
    <scope>NUCLEOTIDE SEQUENCE [LARGE SCALE GENOMIC DNA]</scope>
    <source>
        <strain evidence="1">Pach_M1</strain>
        <tissue evidence="1">Testis</tissue>
    </source>
</reference>
<proteinExistence type="predicted"/>
<evidence type="ECO:0000313" key="4">
    <source>
        <dbReference type="Proteomes" id="UP000752171"/>
    </source>
</evidence>
<dbReference type="Proteomes" id="UP000694621">
    <property type="component" value="Unplaced"/>
</dbReference>
<organism evidence="2 3">
    <name type="scientific">Astyanax mexicanus</name>
    <name type="common">Blind cave fish</name>
    <name type="synonym">Astyanax fasciatus mexicanus</name>
    <dbReference type="NCBI Taxonomy" id="7994"/>
    <lineage>
        <taxon>Eukaryota</taxon>
        <taxon>Metazoa</taxon>
        <taxon>Chordata</taxon>
        <taxon>Craniata</taxon>
        <taxon>Vertebrata</taxon>
        <taxon>Euteleostomi</taxon>
        <taxon>Actinopterygii</taxon>
        <taxon>Neopterygii</taxon>
        <taxon>Teleostei</taxon>
        <taxon>Ostariophysi</taxon>
        <taxon>Characiformes</taxon>
        <taxon>Characoidei</taxon>
        <taxon>Acestrorhamphidae</taxon>
        <taxon>Acestrorhamphinae</taxon>
        <taxon>Astyanax</taxon>
    </lineage>
</organism>
<accession>A0A8B9RAC1</accession>
<dbReference type="Proteomes" id="UP000752171">
    <property type="component" value="Unassembled WGS sequence"/>
</dbReference>
<dbReference type="KEGG" id="amex:103027092"/>
<dbReference type="Ensembl" id="ENSAMXT00005030915.1">
    <property type="protein sequence ID" value="ENSAMXP00005028142.1"/>
    <property type="gene ID" value="ENSAMXG00005014075.1"/>
</dbReference>
<dbReference type="EMBL" id="JAICCE010000001">
    <property type="protein sequence ID" value="KAG9283359.1"/>
    <property type="molecule type" value="Genomic_DNA"/>
</dbReference>
<protein>
    <submittedName>
        <fullName evidence="1 2">Uncharacterized protein</fullName>
    </submittedName>
</protein>
<reference evidence="2" key="2">
    <citation type="submission" date="2025-05" db="UniProtKB">
        <authorList>
            <consortium name="Ensembl"/>
        </authorList>
    </citation>
    <scope>IDENTIFICATION</scope>
</reference>